<reference evidence="1 2" key="1">
    <citation type="journal article" date="2019" name="Int. J. Syst. Evol. Microbiol.">
        <title>The Global Catalogue of Microorganisms (GCM) 10K type strain sequencing project: providing services to taxonomists for standard genome sequencing and annotation.</title>
        <authorList>
            <consortium name="The Broad Institute Genomics Platform"/>
            <consortium name="The Broad Institute Genome Sequencing Center for Infectious Disease"/>
            <person name="Wu L."/>
            <person name="Ma J."/>
        </authorList>
    </citation>
    <scope>NUCLEOTIDE SEQUENCE [LARGE SCALE GENOMIC DNA]</scope>
    <source>
        <strain evidence="1 2">JCM 14924</strain>
    </source>
</reference>
<protein>
    <submittedName>
        <fullName evidence="1">Uncharacterized protein</fullName>
    </submittedName>
</protein>
<sequence>MPGSVDALGRPVCLDRGMTDSPAPEAPYGSAADVPALLDRFAADPPGVWAELMDRLCPMLDTAFPESFAALPRLARVAAARPPAERRWVLAAAGPIVRCARWSAAGAAVRETHAAAIAELARLTDECLRPPLGMAEYAGLLQDALAFEGVAVWDECLERLAEGEYEVACPYCGVNLFLVIGDDGFFSCADDYALGEAERTPLRPADAALPAGPGARLYTRALADGQPAFAERLLYLFGQGACTHCGTEFAVADRVADVVSPDPGAPGS</sequence>
<keyword evidence="2" id="KW-1185">Reference proteome</keyword>
<name>A0ABN3C2R2_9ACTN</name>
<evidence type="ECO:0000313" key="1">
    <source>
        <dbReference type="EMBL" id="GAA2203516.1"/>
    </source>
</evidence>
<comment type="caution">
    <text evidence="1">The sequence shown here is derived from an EMBL/GenBank/DDBJ whole genome shotgun (WGS) entry which is preliminary data.</text>
</comment>
<evidence type="ECO:0000313" key="2">
    <source>
        <dbReference type="Proteomes" id="UP001501391"/>
    </source>
</evidence>
<dbReference type="EMBL" id="BAAAOQ010000028">
    <property type="protein sequence ID" value="GAA2203516.1"/>
    <property type="molecule type" value="Genomic_DNA"/>
</dbReference>
<dbReference type="Proteomes" id="UP001501391">
    <property type="component" value="Unassembled WGS sequence"/>
</dbReference>
<proteinExistence type="predicted"/>
<accession>A0ABN3C2R2</accession>
<gene>
    <name evidence="1" type="ORF">GCM10009787_66870</name>
</gene>
<organism evidence="1 2">
    <name type="scientific">Streptomyces bangladeshensis</name>
    <dbReference type="NCBI Taxonomy" id="295352"/>
    <lineage>
        <taxon>Bacteria</taxon>
        <taxon>Bacillati</taxon>
        <taxon>Actinomycetota</taxon>
        <taxon>Actinomycetes</taxon>
        <taxon>Kitasatosporales</taxon>
        <taxon>Streptomycetaceae</taxon>
        <taxon>Streptomyces</taxon>
    </lineage>
</organism>